<gene>
    <name evidence="6" type="ORF">HYC85_005573</name>
</gene>
<evidence type="ECO:0000313" key="6">
    <source>
        <dbReference type="EMBL" id="KAF5958348.1"/>
    </source>
</evidence>
<evidence type="ECO:0000313" key="7">
    <source>
        <dbReference type="Proteomes" id="UP000593564"/>
    </source>
</evidence>
<evidence type="ECO:0000256" key="1">
    <source>
        <dbReference type="ARBA" id="ARBA00003291"/>
    </source>
</evidence>
<dbReference type="PROSITE" id="PS50222">
    <property type="entry name" value="EF_HAND_2"/>
    <property type="match status" value="4"/>
</dbReference>
<keyword evidence="3" id="KW-0677">Repeat</keyword>
<keyword evidence="2" id="KW-0479">Metal-binding</keyword>
<dbReference type="Pfam" id="PF13499">
    <property type="entry name" value="EF-hand_7"/>
    <property type="match status" value="2"/>
</dbReference>
<comment type="caution">
    <text evidence="6">The sequence shown here is derived from an EMBL/GenBank/DDBJ whole genome shotgun (WGS) entry which is preliminary data.</text>
</comment>
<dbReference type="EMBL" id="JACBKZ010000002">
    <property type="protein sequence ID" value="KAF5958348.1"/>
    <property type="molecule type" value="Genomic_DNA"/>
</dbReference>
<name>A0A7J7I2I3_CAMSI</name>
<feature type="domain" description="EF-hand" evidence="5">
    <location>
        <begin position="90"/>
        <end position="125"/>
    </location>
</feature>
<evidence type="ECO:0000256" key="2">
    <source>
        <dbReference type="ARBA" id="ARBA00022723"/>
    </source>
</evidence>
<proteinExistence type="predicted"/>
<feature type="domain" description="EF-hand" evidence="5">
    <location>
        <begin position="52"/>
        <end position="87"/>
    </location>
</feature>
<evidence type="ECO:0000256" key="4">
    <source>
        <dbReference type="ARBA" id="ARBA00022837"/>
    </source>
</evidence>
<sequence>MAKSSSNGKHSLTTLGNMEEVEKVFKKFDANGDGKISASELRAVLSALGSDTSPEEVQRVMSEIDSDGDGFIDLREFANFHRRGSDDDDSSSKELRDAFDLYDQDGNGLISVKELHSVLKSLGEKCSWRDCLKMIKSVDVDGDGCVNFEEFKKMMKA</sequence>
<keyword evidence="4" id="KW-0106">Calcium</keyword>
<dbReference type="SUPFAM" id="SSF47473">
    <property type="entry name" value="EF-hand"/>
    <property type="match status" value="1"/>
</dbReference>
<comment type="function">
    <text evidence="1">Potential calcium sensor.</text>
</comment>
<dbReference type="Gene3D" id="1.10.238.10">
    <property type="entry name" value="EF-hand"/>
    <property type="match status" value="2"/>
</dbReference>
<dbReference type="FunFam" id="1.10.238.10:FF:000353">
    <property type="entry name" value="Probable calcium-binding protein CML31"/>
    <property type="match status" value="1"/>
</dbReference>
<dbReference type="InterPro" id="IPR039647">
    <property type="entry name" value="EF_hand_pair_protein_CML-like"/>
</dbReference>
<dbReference type="Proteomes" id="UP000593564">
    <property type="component" value="Unassembled WGS sequence"/>
</dbReference>
<dbReference type="CDD" id="cd00051">
    <property type="entry name" value="EFh"/>
    <property type="match status" value="2"/>
</dbReference>
<dbReference type="InterPro" id="IPR011992">
    <property type="entry name" value="EF-hand-dom_pair"/>
</dbReference>
<dbReference type="InterPro" id="IPR018247">
    <property type="entry name" value="EF_Hand_1_Ca_BS"/>
</dbReference>
<dbReference type="AlphaFoldDB" id="A0A7J7I2I3"/>
<keyword evidence="7" id="KW-1185">Reference proteome</keyword>
<evidence type="ECO:0000259" key="5">
    <source>
        <dbReference type="PROSITE" id="PS50222"/>
    </source>
</evidence>
<feature type="domain" description="EF-hand" evidence="5">
    <location>
        <begin position="126"/>
        <end position="157"/>
    </location>
</feature>
<accession>A0A7J7I2I3</accession>
<evidence type="ECO:0000256" key="3">
    <source>
        <dbReference type="ARBA" id="ARBA00022737"/>
    </source>
</evidence>
<dbReference type="PANTHER" id="PTHR10891">
    <property type="entry name" value="EF-HAND CALCIUM-BINDING DOMAIN CONTAINING PROTEIN"/>
    <property type="match status" value="1"/>
</dbReference>
<dbReference type="InterPro" id="IPR002048">
    <property type="entry name" value="EF_hand_dom"/>
</dbReference>
<protein>
    <recommendedName>
        <fullName evidence="5">EF-hand domain-containing protein</fullName>
    </recommendedName>
</protein>
<dbReference type="SMART" id="SM00054">
    <property type="entry name" value="EFh"/>
    <property type="match status" value="4"/>
</dbReference>
<feature type="domain" description="EF-hand" evidence="5">
    <location>
        <begin position="16"/>
        <end position="51"/>
    </location>
</feature>
<organism evidence="6 7">
    <name type="scientific">Camellia sinensis</name>
    <name type="common">Tea plant</name>
    <name type="synonym">Thea sinensis</name>
    <dbReference type="NCBI Taxonomy" id="4442"/>
    <lineage>
        <taxon>Eukaryota</taxon>
        <taxon>Viridiplantae</taxon>
        <taxon>Streptophyta</taxon>
        <taxon>Embryophyta</taxon>
        <taxon>Tracheophyta</taxon>
        <taxon>Spermatophyta</taxon>
        <taxon>Magnoliopsida</taxon>
        <taxon>eudicotyledons</taxon>
        <taxon>Gunneridae</taxon>
        <taxon>Pentapetalae</taxon>
        <taxon>asterids</taxon>
        <taxon>Ericales</taxon>
        <taxon>Theaceae</taxon>
        <taxon>Camellia</taxon>
    </lineage>
</organism>
<dbReference type="FunFam" id="1.10.238.10:FF:000336">
    <property type="entry name" value="HLH domain-containing protein"/>
    <property type="match status" value="1"/>
</dbReference>
<reference evidence="6 7" key="2">
    <citation type="submission" date="2020-07" db="EMBL/GenBank/DDBJ databases">
        <title>Genome assembly of wild tea tree DASZ reveals pedigree and selection history of tea varieties.</title>
        <authorList>
            <person name="Zhang W."/>
        </authorList>
    </citation>
    <scope>NUCLEOTIDE SEQUENCE [LARGE SCALE GENOMIC DNA]</scope>
    <source>
        <strain evidence="7">cv. G240</strain>
        <tissue evidence="6">Leaf</tissue>
    </source>
</reference>
<reference evidence="7" key="1">
    <citation type="journal article" date="2020" name="Nat. Commun.">
        <title>Genome assembly of wild tea tree DASZ reveals pedigree and selection history of tea varieties.</title>
        <authorList>
            <person name="Zhang W."/>
            <person name="Zhang Y."/>
            <person name="Qiu H."/>
            <person name="Guo Y."/>
            <person name="Wan H."/>
            <person name="Zhang X."/>
            <person name="Scossa F."/>
            <person name="Alseekh S."/>
            <person name="Zhang Q."/>
            <person name="Wang P."/>
            <person name="Xu L."/>
            <person name="Schmidt M.H."/>
            <person name="Jia X."/>
            <person name="Li D."/>
            <person name="Zhu A."/>
            <person name="Guo F."/>
            <person name="Chen W."/>
            <person name="Ni D."/>
            <person name="Usadel B."/>
            <person name="Fernie A.R."/>
            <person name="Wen W."/>
        </authorList>
    </citation>
    <scope>NUCLEOTIDE SEQUENCE [LARGE SCALE GENOMIC DNA]</scope>
    <source>
        <strain evidence="7">cv. G240</strain>
    </source>
</reference>
<dbReference type="GO" id="GO:0005509">
    <property type="term" value="F:calcium ion binding"/>
    <property type="evidence" value="ECO:0007669"/>
    <property type="project" value="InterPro"/>
</dbReference>
<dbReference type="PROSITE" id="PS00018">
    <property type="entry name" value="EF_HAND_1"/>
    <property type="match status" value="4"/>
</dbReference>